<evidence type="ECO:0000313" key="1">
    <source>
        <dbReference type="EMBL" id="PAV07787.1"/>
    </source>
</evidence>
<organism evidence="1 3">
    <name type="scientific">Methanosphaera cuniculi</name>
    <dbReference type="NCBI Taxonomy" id="1077256"/>
    <lineage>
        <taxon>Archaea</taxon>
        <taxon>Methanobacteriati</taxon>
        <taxon>Methanobacteriota</taxon>
        <taxon>Methanomada group</taxon>
        <taxon>Methanobacteria</taxon>
        <taxon>Methanobacteriales</taxon>
        <taxon>Methanobacteriaceae</taxon>
        <taxon>Methanosphaera</taxon>
    </lineage>
</organism>
<dbReference type="OrthoDB" id="76910at2157"/>
<protein>
    <submittedName>
        <fullName evidence="1">Thiamine biosynthesis protein ThiS</fullName>
    </submittedName>
</protein>
<gene>
    <name evidence="1" type="ORF">ASJ82_03940</name>
    <name evidence="2" type="ORF">MSCUN_05730</name>
</gene>
<dbReference type="Proteomes" id="UP000246004">
    <property type="component" value="Unassembled WGS sequence"/>
</dbReference>
<keyword evidence="3" id="KW-1185">Reference proteome</keyword>
<dbReference type="InterPro" id="IPR003749">
    <property type="entry name" value="ThiS/MoaD-like"/>
</dbReference>
<name>A0A2A2HEH0_9EURY</name>
<reference evidence="2 4" key="1">
    <citation type="submission" date="2016-04" db="EMBL/GenBank/DDBJ databases">
        <title>Genome sequence of Methanosphaera cuniculi DSM 4103.</title>
        <authorList>
            <person name="Poehlein A."/>
            <person name="Seedorf H."/>
            <person name="Daniel R."/>
        </authorList>
    </citation>
    <scope>NUCLEOTIDE SEQUENCE [LARGE SCALE GENOMIC DNA]</scope>
    <source>
        <strain evidence="2 4">DSM 4103</strain>
    </source>
</reference>
<dbReference type="InterPro" id="IPR012675">
    <property type="entry name" value="Beta-grasp_dom_sf"/>
</dbReference>
<comment type="caution">
    <text evidence="1">The sequence shown here is derived from an EMBL/GenBank/DDBJ whole genome shotgun (WGS) entry which is preliminary data.</text>
</comment>
<dbReference type="AlphaFoldDB" id="A0A2A2HEH0"/>
<accession>A0A2A2HEH0</accession>
<dbReference type="Pfam" id="PF02597">
    <property type="entry name" value="ThiS"/>
    <property type="match status" value="1"/>
</dbReference>
<dbReference type="EMBL" id="LMVN01000008">
    <property type="protein sequence ID" value="PAV07787.1"/>
    <property type="molecule type" value="Genomic_DNA"/>
</dbReference>
<evidence type="ECO:0000313" key="3">
    <source>
        <dbReference type="Proteomes" id="UP000217528"/>
    </source>
</evidence>
<dbReference type="SUPFAM" id="SSF54285">
    <property type="entry name" value="MoaD/ThiS"/>
    <property type="match status" value="1"/>
</dbReference>
<dbReference type="InterPro" id="IPR016155">
    <property type="entry name" value="Mopterin_synth/thiamin_S_b"/>
</dbReference>
<evidence type="ECO:0000313" key="4">
    <source>
        <dbReference type="Proteomes" id="UP000246004"/>
    </source>
</evidence>
<dbReference type="EMBL" id="LWMS01000013">
    <property type="protein sequence ID" value="PWL08542.1"/>
    <property type="molecule type" value="Genomic_DNA"/>
</dbReference>
<dbReference type="Gene3D" id="3.10.20.30">
    <property type="match status" value="1"/>
</dbReference>
<reference evidence="1 3" key="2">
    <citation type="journal article" date="2017" name="BMC Genomics">
        <title>Genomic analysis of methanogenic archaea reveals a shift towards energy conservation.</title>
        <authorList>
            <person name="Gilmore S.P."/>
            <person name="Henske J.K."/>
            <person name="Sexton J.A."/>
            <person name="Solomon K.V."/>
            <person name="Seppala S."/>
            <person name="Yoo J.I."/>
            <person name="Huyett L.M."/>
            <person name="Pressman A."/>
            <person name="Cogan J.Z."/>
            <person name="Kivenson V."/>
            <person name="Peng X."/>
            <person name="Tan Y."/>
            <person name="Valentine D.L."/>
            <person name="O'Malley M.A."/>
        </authorList>
    </citation>
    <scope>NUCLEOTIDE SEQUENCE [LARGE SCALE GENOMIC DNA]</scope>
    <source>
        <strain evidence="1 3">1R-7</strain>
    </source>
</reference>
<dbReference type="RefSeq" id="WP_095608321.1">
    <property type="nucleotide sequence ID" value="NZ_CAUHCB010000008.1"/>
</dbReference>
<sequence length="66" mass="7461">MQIELKNKKETKTLKIDENTTVEDVLKLEEIPIETVVVKVNGQTVTEDEILNDSDVMEVIKVIYGG</sequence>
<proteinExistence type="predicted"/>
<evidence type="ECO:0000313" key="2">
    <source>
        <dbReference type="EMBL" id="PWL08542.1"/>
    </source>
</evidence>
<dbReference type="Proteomes" id="UP000217528">
    <property type="component" value="Unassembled WGS sequence"/>
</dbReference>